<evidence type="ECO:0000313" key="2">
    <source>
        <dbReference type="EMBL" id="SDC77269.1"/>
    </source>
</evidence>
<feature type="signal peptide" evidence="1">
    <location>
        <begin position="1"/>
        <end position="21"/>
    </location>
</feature>
<evidence type="ECO:0000256" key="1">
    <source>
        <dbReference type="SAM" id="SignalP"/>
    </source>
</evidence>
<gene>
    <name evidence="3" type="ORF">E4650_06360</name>
    <name evidence="2" type="ORF">SAMN04488588_1780</name>
</gene>
<organism evidence="2 4">
    <name type="scientific">Geotoga petraea</name>
    <dbReference type="NCBI Taxonomy" id="28234"/>
    <lineage>
        <taxon>Bacteria</taxon>
        <taxon>Thermotogati</taxon>
        <taxon>Thermotogota</taxon>
        <taxon>Thermotogae</taxon>
        <taxon>Petrotogales</taxon>
        <taxon>Petrotogaceae</taxon>
        <taxon>Geotoga</taxon>
    </lineage>
</organism>
<accession>A0A1G6PB13</accession>
<evidence type="ECO:0000313" key="5">
    <source>
        <dbReference type="Proteomes" id="UP000297288"/>
    </source>
</evidence>
<keyword evidence="4" id="KW-1185">Reference proteome</keyword>
<dbReference type="EMBL" id="FMYV01000007">
    <property type="protein sequence ID" value="SDC77269.1"/>
    <property type="molecule type" value="Genomic_DNA"/>
</dbReference>
<protein>
    <submittedName>
        <fullName evidence="2">Uncharacterized protein</fullName>
    </submittedName>
</protein>
<sequence length="444" mass="52798">MKKYFLYFLVIFFSIISFSSAKILTTEDSDYYLIKESNKIFYPFYSEDKINYDNIFEIEFPIKYENRFSSDFKFPASWYISSTIDQNLHREIVLENNDLINFYFKSSYEDKFYSQFTGDFQIAGTSYYEYGNYSLYNLPQITYMSLDFPKISYLSLREDNFSFILGRNKVSTGPLKYDLLLSEASPYYDNFTFKYDFENKLNYRFSWLSSIPFMSTEEYSEYFENQETLSGYRNDFVNTLNFNYNNNHFGLSNLNHVTENLPSPFQVLFFSDRGLLSFYYLNENYFDIYFEGVANYPDFSKGFGVGISKTFNFRNINIRPGIEYYYTQSGLYSAEKAYDELFYRSFSLSNTPGARLMFDYPFGLKYGDNSKITNISVVLFDSYGNGYVDINYDFGIYDENQINYFSIKSIYDLKFTKIKLTYNDINNNTKIFNLHLIFDLKIGI</sequence>
<dbReference type="Proteomes" id="UP000199322">
    <property type="component" value="Unassembled WGS sequence"/>
</dbReference>
<proteinExistence type="predicted"/>
<keyword evidence="1" id="KW-0732">Signal</keyword>
<dbReference type="EMBL" id="SRME01000003">
    <property type="protein sequence ID" value="TGG87961.1"/>
    <property type="molecule type" value="Genomic_DNA"/>
</dbReference>
<dbReference type="OrthoDB" id="45771at2"/>
<reference evidence="3 5" key="2">
    <citation type="submission" date="2019-04" db="EMBL/GenBank/DDBJ databases">
        <title>Draft genome sequence data and analysis of a Fermenting Bacterium, Geotoga petraea strain HO-Geo1, isolated from heavy-oil petroleum reservoir in Russia.</title>
        <authorList>
            <person name="Grouzdev D.S."/>
            <person name="Semenova E.M."/>
            <person name="Sokolova D.S."/>
            <person name="Tourova T.P."/>
            <person name="Poltaraus A.B."/>
            <person name="Nazina T.N."/>
        </authorList>
    </citation>
    <scope>NUCLEOTIDE SEQUENCE [LARGE SCALE GENOMIC DNA]</scope>
    <source>
        <strain evidence="3 5">HO-Geo1</strain>
    </source>
</reference>
<name>A0A1G6PB13_9BACT</name>
<feature type="chain" id="PRO_5036307209" evidence="1">
    <location>
        <begin position="22"/>
        <end position="444"/>
    </location>
</feature>
<reference evidence="2 4" key="1">
    <citation type="submission" date="2016-10" db="EMBL/GenBank/DDBJ databases">
        <authorList>
            <person name="de Groot N.N."/>
        </authorList>
    </citation>
    <scope>NUCLEOTIDE SEQUENCE [LARGE SCALE GENOMIC DNA]</scope>
    <source>
        <strain evidence="2 4">WG14</strain>
    </source>
</reference>
<dbReference type="RefSeq" id="WP_091404961.1">
    <property type="nucleotide sequence ID" value="NZ_FMYV01000007.1"/>
</dbReference>
<evidence type="ECO:0000313" key="3">
    <source>
        <dbReference type="EMBL" id="TGG87961.1"/>
    </source>
</evidence>
<evidence type="ECO:0000313" key="4">
    <source>
        <dbReference type="Proteomes" id="UP000199322"/>
    </source>
</evidence>
<dbReference type="AlphaFoldDB" id="A0A1G6PB13"/>
<dbReference type="Proteomes" id="UP000297288">
    <property type="component" value="Unassembled WGS sequence"/>
</dbReference>
<dbReference type="STRING" id="28234.SAMN04488588_1780"/>